<accession>A0A3E0WNN9</accession>
<proteinExistence type="predicted"/>
<dbReference type="Proteomes" id="UP000256488">
    <property type="component" value="Unassembled WGS sequence"/>
</dbReference>
<keyword evidence="1" id="KW-1133">Transmembrane helix</keyword>
<name>A0A3E0WNN9_9BACI</name>
<gene>
    <name evidence="2" type="ORF">CAI16_13270</name>
</gene>
<keyword evidence="1" id="KW-0472">Membrane</keyword>
<sequence length="73" mass="8065">MAWFPLVKGDRPKFFGSVNATSIPVSYVSFLCIAFSFSLNYSDVGGAIARYLNKIDSKANNKSINIRVNEGEQ</sequence>
<reference evidence="2 3" key="1">
    <citation type="submission" date="2017-05" db="EMBL/GenBank/DDBJ databases">
        <title>Virgibacillus sp. AK90 isolated from a saltern of Kakinada, India.</title>
        <authorList>
            <person name="Gupta V."/>
            <person name="Sidhu C."/>
            <person name="Korpole S."/>
            <person name="Pinnaka A.K."/>
        </authorList>
    </citation>
    <scope>NUCLEOTIDE SEQUENCE [LARGE SCALE GENOMIC DNA]</scope>
    <source>
        <strain evidence="2 3">AK90</strain>
    </source>
</reference>
<comment type="caution">
    <text evidence="2">The sequence shown here is derived from an EMBL/GenBank/DDBJ whole genome shotgun (WGS) entry which is preliminary data.</text>
</comment>
<dbReference type="AlphaFoldDB" id="A0A3E0WNN9"/>
<dbReference type="EMBL" id="NFZX01000030">
    <property type="protein sequence ID" value="RFA33823.1"/>
    <property type="molecule type" value="Genomic_DNA"/>
</dbReference>
<keyword evidence="1" id="KW-0812">Transmembrane</keyword>
<feature type="transmembrane region" description="Helical" evidence="1">
    <location>
        <begin position="20"/>
        <end position="41"/>
    </location>
</feature>
<evidence type="ECO:0000313" key="3">
    <source>
        <dbReference type="Proteomes" id="UP000256488"/>
    </source>
</evidence>
<protein>
    <submittedName>
        <fullName evidence="2">Uncharacterized protein</fullName>
    </submittedName>
</protein>
<evidence type="ECO:0000256" key="1">
    <source>
        <dbReference type="SAM" id="Phobius"/>
    </source>
</evidence>
<evidence type="ECO:0000313" key="2">
    <source>
        <dbReference type="EMBL" id="RFA33823.1"/>
    </source>
</evidence>
<organism evidence="2 3">
    <name type="scientific">Virgibacillus dokdonensis</name>
    <dbReference type="NCBI Taxonomy" id="302167"/>
    <lineage>
        <taxon>Bacteria</taxon>
        <taxon>Bacillati</taxon>
        <taxon>Bacillota</taxon>
        <taxon>Bacilli</taxon>
        <taxon>Bacillales</taxon>
        <taxon>Bacillaceae</taxon>
        <taxon>Virgibacillus</taxon>
    </lineage>
</organism>